<keyword evidence="2" id="KW-0614">Plasmid</keyword>
<reference evidence="2 3" key="1">
    <citation type="submission" date="2006-12" db="EMBL/GenBank/DDBJ databases">
        <title>Complete sequence of plasmid pVEIS01 of Verminephrobacter eiseniae EF01-2.</title>
        <authorList>
            <consortium name="US DOE Joint Genome Institute"/>
            <person name="Copeland A."/>
            <person name="Lucas S."/>
            <person name="Lapidus A."/>
            <person name="Barry K."/>
            <person name="Detter J.C."/>
            <person name="Glavina del Rio T."/>
            <person name="Dalin E."/>
            <person name="Tice H."/>
            <person name="Pitluck S."/>
            <person name="Chertkov O."/>
            <person name="Brettin T."/>
            <person name="Bruce D."/>
            <person name="Han C."/>
            <person name="Tapia R."/>
            <person name="Gilna P."/>
            <person name="Schmutz J."/>
            <person name="Larimer F."/>
            <person name="Land M."/>
            <person name="Hauser L."/>
            <person name="Kyrpides N."/>
            <person name="Kim E."/>
            <person name="Stahl D."/>
            <person name="Richardson P."/>
        </authorList>
    </citation>
    <scope>NUCLEOTIDE SEQUENCE [LARGE SCALE GENOMIC DNA]</scope>
    <source>
        <strain evidence="3">EF01-2</strain>
        <plasmid evidence="3">Plasmid pVEIS01</plasmid>
    </source>
</reference>
<feature type="region of interest" description="Disordered" evidence="1">
    <location>
        <begin position="53"/>
        <end position="78"/>
    </location>
</feature>
<gene>
    <name evidence="2" type="ordered locus">Veis_5045</name>
</gene>
<name>A1WSX4_VEREI</name>
<dbReference type="KEGG" id="vei:Veis_5045"/>
<organism evidence="2 3">
    <name type="scientific">Verminephrobacter eiseniae (strain EF01-2)</name>
    <dbReference type="NCBI Taxonomy" id="391735"/>
    <lineage>
        <taxon>Bacteria</taxon>
        <taxon>Pseudomonadati</taxon>
        <taxon>Pseudomonadota</taxon>
        <taxon>Betaproteobacteria</taxon>
        <taxon>Burkholderiales</taxon>
        <taxon>Comamonadaceae</taxon>
        <taxon>Verminephrobacter</taxon>
    </lineage>
</organism>
<dbReference type="EMBL" id="CP000543">
    <property type="protein sequence ID" value="ABM60731.1"/>
    <property type="molecule type" value="Genomic_DNA"/>
</dbReference>
<dbReference type="HOGENOM" id="CLU_2621062_0_0_4"/>
<evidence type="ECO:0000256" key="1">
    <source>
        <dbReference type="SAM" id="MobiDB-lite"/>
    </source>
</evidence>
<dbReference type="GeneID" id="76463299"/>
<evidence type="ECO:0000313" key="3">
    <source>
        <dbReference type="Proteomes" id="UP000000374"/>
    </source>
</evidence>
<accession>A1WSX4</accession>
<dbReference type="AlphaFoldDB" id="A1WSX4"/>
<protein>
    <submittedName>
        <fullName evidence="2">Uncharacterized protein</fullName>
    </submittedName>
</protein>
<dbReference type="OrthoDB" id="1634048at2"/>
<proteinExistence type="predicted"/>
<sequence>MARKREMKASGWSDRGEQWKAAPENLRGLIDSYNAAPKEARTAILDRILSDSSRREQVRGLMAEQRENYRENDRGYSR</sequence>
<dbReference type="RefSeq" id="WP_011799428.1">
    <property type="nucleotide sequence ID" value="NC_008771.1"/>
</dbReference>
<evidence type="ECO:0000313" key="2">
    <source>
        <dbReference type="EMBL" id="ABM60731.1"/>
    </source>
</evidence>
<geneLocation type="plasmid" evidence="2 3">
    <name>pVEIS01</name>
</geneLocation>
<keyword evidence="3" id="KW-1185">Reference proteome</keyword>
<dbReference type="Proteomes" id="UP000000374">
    <property type="component" value="Plasmid pVEIS01"/>
</dbReference>